<dbReference type="GO" id="GO:0004497">
    <property type="term" value="F:monooxygenase activity"/>
    <property type="evidence" value="ECO:0007669"/>
    <property type="project" value="UniProtKB-KW"/>
</dbReference>
<dbReference type="Proteomes" id="UP000813824">
    <property type="component" value="Unassembled WGS sequence"/>
</dbReference>
<dbReference type="PRINTS" id="PR00385">
    <property type="entry name" value="P450"/>
</dbReference>
<keyword evidence="4" id="KW-0479">Metal-binding</keyword>
<organism evidence="9 10">
    <name type="scientific">Cristinia sonorae</name>
    <dbReference type="NCBI Taxonomy" id="1940300"/>
    <lineage>
        <taxon>Eukaryota</taxon>
        <taxon>Fungi</taxon>
        <taxon>Dikarya</taxon>
        <taxon>Basidiomycota</taxon>
        <taxon>Agaricomycotina</taxon>
        <taxon>Agaricomycetes</taxon>
        <taxon>Agaricomycetidae</taxon>
        <taxon>Agaricales</taxon>
        <taxon>Pleurotineae</taxon>
        <taxon>Stephanosporaceae</taxon>
        <taxon>Cristinia</taxon>
    </lineage>
</organism>
<dbReference type="Gene3D" id="1.10.630.10">
    <property type="entry name" value="Cytochrome P450"/>
    <property type="match status" value="1"/>
</dbReference>
<dbReference type="PRINTS" id="PR00463">
    <property type="entry name" value="EP450I"/>
</dbReference>
<evidence type="ECO:0000313" key="9">
    <source>
        <dbReference type="EMBL" id="KAH8106028.1"/>
    </source>
</evidence>
<dbReference type="SUPFAM" id="SSF48264">
    <property type="entry name" value="Cytochrome P450"/>
    <property type="match status" value="1"/>
</dbReference>
<keyword evidence="5" id="KW-0560">Oxidoreductase</keyword>
<feature type="transmembrane region" description="Helical" evidence="8">
    <location>
        <begin position="12"/>
        <end position="32"/>
    </location>
</feature>
<dbReference type="InterPro" id="IPR047146">
    <property type="entry name" value="Cyt_P450_E_CYP52_fungi"/>
</dbReference>
<evidence type="ECO:0000256" key="3">
    <source>
        <dbReference type="ARBA" id="ARBA00022617"/>
    </source>
</evidence>
<keyword evidence="6" id="KW-0408">Iron</keyword>
<dbReference type="OrthoDB" id="1470350at2759"/>
<evidence type="ECO:0000256" key="2">
    <source>
        <dbReference type="ARBA" id="ARBA00010617"/>
    </source>
</evidence>
<comment type="similarity">
    <text evidence="2">Belongs to the cytochrome P450 family.</text>
</comment>
<keyword evidence="7" id="KW-0503">Monooxygenase</keyword>
<name>A0A8K0XTP0_9AGAR</name>
<accession>A0A8K0XTP0</accession>
<proteinExistence type="inferred from homology"/>
<comment type="caution">
    <text evidence="9">The sequence shown here is derived from an EMBL/GenBank/DDBJ whole genome shotgun (WGS) entry which is preliminary data.</text>
</comment>
<keyword evidence="10" id="KW-1185">Reference proteome</keyword>
<keyword evidence="8" id="KW-0472">Membrane</keyword>
<keyword evidence="3" id="KW-0349">Heme</keyword>
<evidence type="ECO:0000256" key="8">
    <source>
        <dbReference type="SAM" id="Phobius"/>
    </source>
</evidence>
<dbReference type="InterPro" id="IPR001128">
    <property type="entry name" value="Cyt_P450"/>
</dbReference>
<comment type="cofactor">
    <cofactor evidence="1">
        <name>heme</name>
        <dbReference type="ChEBI" id="CHEBI:30413"/>
    </cofactor>
</comment>
<dbReference type="GO" id="GO:0020037">
    <property type="term" value="F:heme binding"/>
    <property type="evidence" value="ECO:0007669"/>
    <property type="project" value="InterPro"/>
</dbReference>
<protein>
    <submittedName>
        <fullName evidence="9">Cytochrome P450</fullName>
    </submittedName>
</protein>
<dbReference type="PANTHER" id="PTHR24287:SF1">
    <property type="entry name" value="P450, PUTATIVE (EUROFUNG)-RELATED"/>
    <property type="match status" value="1"/>
</dbReference>
<dbReference type="Pfam" id="PF00067">
    <property type="entry name" value="p450"/>
    <property type="match status" value="1"/>
</dbReference>
<evidence type="ECO:0000256" key="4">
    <source>
        <dbReference type="ARBA" id="ARBA00022723"/>
    </source>
</evidence>
<evidence type="ECO:0000256" key="5">
    <source>
        <dbReference type="ARBA" id="ARBA00023002"/>
    </source>
</evidence>
<dbReference type="GO" id="GO:0005506">
    <property type="term" value="F:iron ion binding"/>
    <property type="evidence" value="ECO:0007669"/>
    <property type="project" value="InterPro"/>
</dbReference>
<evidence type="ECO:0000313" key="10">
    <source>
        <dbReference type="Proteomes" id="UP000813824"/>
    </source>
</evidence>
<dbReference type="GO" id="GO:0016705">
    <property type="term" value="F:oxidoreductase activity, acting on paired donors, with incorporation or reduction of molecular oxygen"/>
    <property type="evidence" value="ECO:0007669"/>
    <property type="project" value="InterPro"/>
</dbReference>
<keyword evidence="8" id="KW-0812">Transmembrane</keyword>
<dbReference type="InterPro" id="IPR036396">
    <property type="entry name" value="Cyt_P450_sf"/>
</dbReference>
<evidence type="ECO:0000256" key="7">
    <source>
        <dbReference type="ARBA" id="ARBA00023033"/>
    </source>
</evidence>
<sequence length="474" mass="53011">MPSSVPPGLPHVLRSLVYLSAPFLAVYVFSYFVKIPTWAFLVLQTVCLPIYLVACVKIKDFRGRRAAAHLGAIPPPSHDGESLGNIDILVKFQRIYKQGFLGDGVSEAHAELGGTFNLSILWDTTTVTNDVNVIKTVLATDFNNYVKGNFFQAFMYSVLGTGVFNADGMGCGCDFHCGARSITHNSQTPQARCGNAALHKMKERLVEGHAIDFQKAMQDLVSRFTLDSASEFLFGKCVNVLESPLPYPPQTPEASRQEEVLTLADKFARAFSRAQDTIAHRGRLGYIWPWLEIFNDKTGEDMEIVDSFLNPILEDALEKQRAEKKAGLWQDAKSDEVNDQDTFLDHLVRTTTDSQVIHDEILNILIAGRDTTAGTLTFAVYFLCMYPRVLERLRKEVLETVGYSRRPDYDDIKSMKYLRAFLNEVLRLYPAVPFNVRYAVNDTTVPNPDPTGRPFFVAAGQPKDYWGPDAPLSG</sequence>
<gene>
    <name evidence="9" type="ORF">BXZ70DRAFT_904099</name>
</gene>
<reference evidence="9" key="1">
    <citation type="journal article" date="2021" name="New Phytol.">
        <title>Evolutionary innovations through gain and loss of genes in the ectomycorrhizal Boletales.</title>
        <authorList>
            <person name="Wu G."/>
            <person name="Miyauchi S."/>
            <person name="Morin E."/>
            <person name="Kuo A."/>
            <person name="Drula E."/>
            <person name="Varga T."/>
            <person name="Kohler A."/>
            <person name="Feng B."/>
            <person name="Cao Y."/>
            <person name="Lipzen A."/>
            <person name="Daum C."/>
            <person name="Hundley H."/>
            <person name="Pangilinan J."/>
            <person name="Johnson J."/>
            <person name="Barry K."/>
            <person name="LaButti K."/>
            <person name="Ng V."/>
            <person name="Ahrendt S."/>
            <person name="Min B."/>
            <person name="Choi I.G."/>
            <person name="Park H."/>
            <person name="Plett J.M."/>
            <person name="Magnuson J."/>
            <person name="Spatafora J.W."/>
            <person name="Nagy L.G."/>
            <person name="Henrissat B."/>
            <person name="Grigoriev I.V."/>
            <person name="Yang Z.L."/>
            <person name="Xu J."/>
            <person name="Martin F.M."/>
        </authorList>
    </citation>
    <scope>NUCLEOTIDE SEQUENCE</scope>
    <source>
        <strain evidence="9">KKN 215</strain>
    </source>
</reference>
<dbReference type="InterPro" id="IPR002401">
    <property type="entry name" value="Cyt_P450_E_grp-I"/>
</dbReference>
<dbReference type="AlphaFoldDB" id="A0A8K0XTP0"/>
<dbReference type="EMBL" id="JAEVFJ010000003">
    <property type="protein sequence ID" value="KAH8106028.1"/>
    <property type="molecule type" value="Genomic_DNA"/>
</dbReference>
<feature type="transmembrane region" description="Helical" evidence="8">
    <location>
        <begin position="38"/>
        <end position="56"/>
    </location>
</feature>
<evidence type="ECO:0000256" key="1">
    <source>
        <dbReference type="ARBA" id="ARBA00001971"/>
    </source>
</evidence>
<keyword evidence="8" id="KW-1133">Transmembrane helix</keyword>
<evidence type="ECO:0000256" key="6">
    <source>
        <dbReference type="ARBA" id="ARBA00023004"/>
    </source>
</evidence>
<dbReference type="PANTHER" id="PTHR24287">
    <property type="entry name" value="P450, PUTATIVE (EUROFUNG)-RELATED"/>
    <property type="match status" value="1"/>
</dbReference>